<feature type="compositionally biased region" description="Basic and acidic residues" evidence="1">
    <location>
        <begin position="329"/>
        <end position="352"/>
    </location>
</feature>
<protein>
    <submittedName>
        <fullName evidence="3">Uncharacterized protein</fullName>
    </submittedName>
</protein>
<organism evidence="3">
    <name type="scientific">Cladocopium goreaui</name>
    <dbReference type="NCBI Taxonomy" id="2562237"/>
    <lineage>
        <taxon>Eukaryota</taxon>
        <taxon>Sar</taxon>
        <taxon>Alveolata</taxon>
        <taxon>Dinophyceae</taxon>
        <taxon>Suessiales</taxon>
        <taxon>Symbiodiniaceae</taxon>
        <taxon>Cladocopium</taxon>
    </lineage>
</organism>
<name>A0A9P1G6H6_9DINO</name>
<sequence length="543" mass="62930">MERGQKKRVIIFSTHRSALVQYKESKKFLLTEPADTQVELFHFSEHECLDMRKLDEAINENENARASVLLLATSQSSYLWFDPEHSPRNVELCTTLQRRLSGRIRFIVCPTTQSARGICKELNKAKIFGNFLSGPVEVEEWEFDPNLSLNQACVKSLISDAPHQPAIVRTGRQSCSCDSRCLGGIVTRMLMVLVCALICYMPFHIYHIYQTLAEKRRSLDREKKVIFGQRKANDDKSERLRKENEMLRQANQALAKKNQTLAERQRILDRENKATAFQRKANDDKSEKLRKETDMLSKEKQALAKKNQTLAERQRTLDKKNNAIASQQKENEDERARLREEKDMLSKEKQKLAQENQTLAQRTKSLDRDNKTIAPQQKGSERLREETDMLSKEKQKLAQENQTLAQMRKSLDRDNKTIAPQQKGSERLRKETDMLSKEKIEKQKLAQENQALAEMQRSLDRENTAIAIQRKANEDENEKLRKEKSQLKAFRKEKEMQKRSAKQNHTIPPKGAVNDESNQALGQDNTLDLETLQENKQMDAYGL</sequence>
<gene>
    <name evidence="3" type="ORF">C1SCF055_LOCUS27883</name>
</gene>
<dbReference type="OrthoDB" id="406468at2759"/>
<keyword evidence="2" id="KW-1133">Transmembrane helix</keyword>
<dbReference type="Proteomes" id="UP001152797">
    <property type="component" value="Unassembled WGS sequence"/>
</dbReference>
<feature type="transmembrane region" description="Helical" evidence="2">
    <location>
        <begin position="189"/>
        <end position="209"/>
    </location>
</feature>
<accession>A0A9P1G6H6</accession>
<feature type="compositionally biased region" description="Basic and acidic residues" evidence="1">
    <location>
        <begin position="424"/>
        <end position="435"/>
    </location>
</feature>
<evidence type="ECO:0000313" key="3">
    <source>
        <dbReference type="EMBL" id="CAI4001883.1"/>
    </source>
</evidence>
<evidence type="ECO:0000256" key="2">
    <source>
        <dbReference type="SAM" id="Phobius"/>
    </source>
</evidence>
<keyword evidence="5" id="KW-1185">Reference proteome</keyword>
<reference evidence="4 5" key="2">
    <citation type="submission" date="2024-05" db="EMBL/GenBank/DDBJ databases">
        <authorList>
            <person name="Chen Y."/>
            <person name="Shah S."/>
            <person name="Dougan E. K."/>
            <person name="Thang M."/>
            <person name="Chan C."/>
        </authorList>
    </citation>
    <scope>NUCLEOTIDE SEQUENCE [LARGE SCALE GENOMIC DNA]</scope>
</reference>
<proteinExistence type="predicted"/>
<feature type="compositionally biased region" description="Basic and acidic residues" evidence="1">
    <location>
        <begin position="312"/>
        <end position="321"/>
    </location>
</feature>
<dbReference type="EMBL" id="CAMXCT010003002">
    <property type="protein sequence ID" value="CAI4001883.1"/>
    <property type="molecule type" value="Genomic_DNA"/>
</dbReference>
<evidence type="ECO:0000313" key="4">
    <source>
        <dbReference type="EMBL" id="CAL4789195.1"/>
    </source>
</evidence>
<dbReference type="AlphaFoldDB" id="A0A9P1G6H6"/>
<feature type="compositionally biased region" description="Polar residues" evidence="1">
    <location>
        <begin position="353"/>
        <end position="363"/>
    </location>
</feature>
<feature type="compositionally biased region" description="Basic and acidic residues" evidence="1">
    <location>
        <begin position="379"/>
        <end position="397"/>
    </location>
</feature>
<evidence type="ECO:0000256" key="1">
    <source>
        <dbReference type="SAM" id="MobiDB-lite"/>
    </source>
</evidence>
<comment type="caution">
    <text evidence="3">The sequence shown here is derived from an EMBL/GenBank/DDBJ whole genome shotgun (WGS) entry which is preliminary data.</text>
</comment>
<feature type="region of interest" description="Disordered" evidence="1">
    <location>
        <begin position="470"/>
        <end position="543"/>
    </location>
</feature>
<feature type="compositionally biased region" description="Polar residues" evidence="1">
    <location>
        <begin position="515"/>
        <end position="535"/>
    </location>
</feature>
<reference evidence="3" key="1">
    <citation type="submission" date="2022-10" db="EMBL/GenBank/DDBJ databases">
        <authorList>
            <person name="Chen Y."/>
            <person name="Dougan E. K."/>
            <person name="Chan C."/>
            <person name="Rhodes N."/>
            <person name="Thang M."/>
        </authorList>
    </citation>
    <scope>NUCLEOTIDE SEQUENCE</scope>
</reference>
<dbReference type="EMBL" id="CAMXCT020003002">
    <property type="protein sequence ID" value="CAL1155258.1"/>
    <property type="molecule type" value="Genomic_DNA"/>
</dbReference>
<evidence type="ECO:0000313" key="5">
    <source>
        <dbReference type="Proteomes" id="UP001152797"/>
    </source>
</evidence>
<feature type="region of interest" description="Disordered" evidence="1">
    <location>
        <begin position="272"/>
        <end position="435"/>
    </location>
</feature>
<keyword evidence="2" id="KW-0812">Transmembrane</keyword>
<dbReference type="EMBL" id="CAMXCT030003002">
    <property type="protein sequence ID" value="CAL4789195.1"/>
    <property type="molecule type" value="Genomic_DNA"/>
</dbReference>
<feature type="compositionally biased region" description="Basic and acidic residues" evidence="1">
    <location>
        <begin position="280"/>
        <end position="302"/>
    </location>
</feature>
<feature type="compositionally biased region" description="Basic and acidic residues" evidence="1">
    <location>
        <begin position="471"/>
        <end position="498"/>
    </location>
</feature>
<dbReference type="CDD" id="cd00637">
    <property type="entry name" value="7tm_classA_rhodopsin-like"/>
    <property type="match status" value="1"/>
</dbReference>
<keyword evidence="2" id="KW-0472">Membrane</keyword>